<feature type="signal peptide" evidence="16">
    <location>
        <begin position="1"/>
        <end position="16"/>
    </location>
</feature>
<evidence type="ECO:0000256" key="1">
    <source>
        <dbReference type="ARBA" id="ARBA00004571"/>
    </source>
</evidence>
<evidence type="ECO:0000259" key="17">
    <source>
        <dbReference type="Pfam" id="PF00593"/>
    </source>
</evidence>
<protein>
    <recommendedName>
        <fullName evidence="21">TonB-dependent siderophore receptor</fullName>
    </recommendedName>
</protein>
<evidence type="ECO:0000256" key="7">
    <source>
        <dbReference type="ARBA" id="ARBA00022729"/>
    </source>
</evidence>
<keyword evidence="10 15" id="KW-0798">TonB box</keyword>
<evidence type="ECO:0008006" key="21">
    <source>
        <dbReference type="Google" id="ProtNLM"/>
    </source>
</evidence>
<sequence>MGAIAPLLIASGGAVAAQDAPAPSLAGPEAADFLVLDTLSIDAAADDGLVPLSSAIATKTDTPIERIPQGISVITQESLEQRRPQSLEQAISYAPGVVPSPWGQDGRFSQFLVRGFDIGPYGTYRDGLPQKVIGFSGFVMEPYSLEGIDVLKGPNAVLYGETDPGGIVNAVTKRPVFEPLRSGFLTYGPFDTTQAGIDVGGPIGEGDKLAWRLTGLYRDGETGLENSHNDRQLIAPALTWRPDDRTELTILTNYQKDKTSPALYLPVAGEDYPLASGELPGWVWDRLPDVAHFDAEIASAGYLFSHEVSPGLTIRQQTRFARQKTDYRDFYFNGMASDTEMNYADFTVNETATTAAIDTQAQVDFVLGGIENTLLLGLDWSRMKADSKNGYDASYLIPVADPDFDFPMPLPEIYLDGVQTVEQYGLYAHNQAQVTDRLFASFGLRQTWVENRFDDHLYGDDTSQDDHKLVWDIGATYELDGGFTPYASYATGFVVNTGSDFDGDLFQPTEADQYEIGLRWRPETFNALFSAALYDITKTNVLTTDPENMGFWVQTGEVRHRGVELEADVSLTEGLSAVAGYSYIDAKITSSNDGDEGNRPALVPEHEASLWANYAVQAERFEGLSFGAGVRYVGMSYGDSTNLRETPAHTLVDAALRYARGGVEGAVNVTNLFDKDYHAICYSGGGCAQGDAREVQLTLSLAF</sequence>
<dbReference type="SUPFAM" id="SSF56935">
    <property type="entry name" value="Porins"/>
    <property type="match status" value="1"/>
</dbReference>
<evidence type="ECO:0000259" key="18">
    <source>
        <dbReference type="Pfam" id="PF07715"/>
    </source>
</evidence>
<gene>
    <name evidence="19" type="ORF">DI556_22110</name>
</gene>
<evidence type="ECO:0000256" key="8">
    <source>
        <dbReference type="ARBA" id="ARBA00023004"/>
    </source>
</evidence>
<evidence type="ECO:0000256" key="14">
    <source>
        <dbReference type="PROSITE-ProRule" id="PRU01360"/>
    </source>
</evidence>
<dbReference type="InterPro" id="IPR010105">
    <property type="entry name" value="TonB_sidphr_rcpt"/>
</dbReference>
<dbReference type="AlphaFoldDB" id="A0A2W5MX56"/>
<dbReference type="NCBIfam" id="TIGR01783">
    <property type="entry name" value="TonB-siderophor"/>
    <property type="match status" value="1"/>
</dbReference>
<evidence type="ECO:0000313" key="19">
    <source>
        <dbReference type="EMBL" id="PZQ45756.1"/>
    </source>
</evidence>
<name>A0A2W5MX56_RHOSU</name>
<evidence type="ECO:0000256" key="4">
    <source>
        <dbReference type="ARBA" id="ARBA00022452"/>
    </source>
</evidence>
<evidence type="ECO:0000256" key="9">
    <source>
        <dbReference type="ARBA" id="ARBA00023065"/>
    </source>
</evidence>
<dbReference type="GO" id="GO:0038023">
    <property type="term" value="F:signaling receptor activity"/>
    <property type="evidence" value="ECO:0007669"/>
    <property type="project" value="InterPro"/>
</dbReference>
<evidence type="ECO:0000256" key="6">
    <source>
        <dbReference type="ARBA" id="ARBA00022692"/>
    </source>
</evidence>
<dbReference type="Gene3D" id="2.40.170.20">
    <property type="entry name" value="TonB-dependent receptor, beta-barrel domain"/>
    <property type="match status" value="1"/>
</dbReference>
<feature type="chain" id="PRO_5016105456" description="TonB-dependent siderophore receptor" evidence="16">
    <location>
        <begin position="17"/>
        <end position="703"/>
    </location>
</feature>
<organism evidence="19 20">
    <name type="scientific">Rhodovulum sulfidophilum</name>
    <name type="common">Rhodobacter sulfidophilus</name>
    <dbReference type="NCBI Taxonomy" id="35806"/>
    <lineage>
        <taxon>Bacteria</taxon>
        <taxon>Pseudomonadati</taxon>
        <taxon>Pseudomonadota</taxon>
        <taxon>Alphaproteobacteria</taxon>
        <taxon>Rhodobacterales</taxon>
        <taxon>Paracoccaceae</taxon>
        <taxon>Rhodovulum</taxon>
    </lineage>
</organism>
<dbReference type="PANTHER" id="PTHR32552:SF68">
    <property type="entry name" value="FERRICHROME OUTER MEMBRANE TRANSPORTER_PHAGE RECEPTOR"/>
    <property type="match status" value="1"/>
</dbReference>
<dbReference type="CDD" id="cd01347">
    <property type="entry name" value="ligand_gated_channel"/>
    <property type="match status" value="1"/>
</dbReference>
<feature type="domain" description="TonB-dependent receptor plug" evidence="18">
    <location>
        <begin position="65"/>
        <end position="167"/>
    </location>
</feature>
<evidence type="ECO:0000313" key="20">
    <source>
        <dbReference type="Proteomes" id="UP000249185"/>
    </source>
</evidence>
<keyword evidence="8" id="KW-0408">Iron</keyword>
<keyword evidence="11 14" id="KW-0472">Membrane</keyword>
<evidence type="ECO:0000256" key="2">
    <source>
        <dbReference type="ARBA" id="ARBA00009810"/>
    </source>
</evidence>
<evidence type="ECO:0000256" key="16">
    <source>
        <dbReference type="SAM" id="SignalP"/>
    </source>
</evidence>
<evidence type="ECO:0000256" key="12">
    <source>
        <dbReference type="ARBA" id="ARBA00023170"/>
    </source>
</evidence>
<comment type="subcellular location">
    <subcellularLocation>
        <location evidence="1 14">Cell outer membrane</location>
        <topology evidence="1 14">Multi-pass membrane protein</topology>
    </subcellularLocation>
</comment>
<dbReference type="InterPro" id="IPR037066">
    <property type="entry name" value="Plug_dom_sf"/>
</dbReference>
<accession>A0A2W5MX56</accession>
<keyword evidence="5" id="KW-0410">Iron transport</keyword>
<evidence type="ECO:0000256" key="10">
    <source>
        <dbReference type="ARBA" id="ARBA00023077"/>
    </source>
</evidence>
<evidence type="ECO:0000256" key="15">
    <source>
        <dbReference type="RuleBase" id="RU003357"/>
    </source>
</evidence>
<evidence type="ECO:0000256" key="13">
    <source>
        <dbReference type="ARBA" id="ARBA00023237"/>
    </source>
</evidence>
<dbReference type="Pfam" id="PF00593">
    <property type="entry name" value="TonB_dep_Rec_b-barrel"/>
    <property type="match status" value="1"/>
</dbReference>
<dbReference type="Pfam" id="PF07715">
    <property type="entry name" value="Plug"/>
    <property type="match status" value="1"/>
</dbReference>
<keyword evidence="9" id="KW-0406">Ion transport</keyword>
<keyword evidence="13 14" id="KW-0998">Cell outer membrane</keyword>
<dbReference type="PROSITE" id="PS52016">
    <property type="entry name" value="TONB_DEPENDENT_REC_3"/>
    <property type="match status" value="1"/>
</dbReference>
<reference evidence="19 20" key="1">
    <citation type="submission" date="2017-08" db="EMBL/GenBank/DDBJ databases">
        <title>Infants hospitalized years apart are colonized by the same room-sourced microbial strains.</title>
        <authorList>
            <person name="Brooks B."/>
            <person name="Olm M.R."/>
            <person name="Firek B.A."/>
            <person name="Baker R."/>
            <person name="Thomas B.C."/>
            <person name="Morowitz M.J."/>
            <person name="Banfield J.F."/>
        </authorList>
    </citation>
    <scope>NUCLEOTIDE SEQUENCE [LARGE SCALE GENOMIC DNA]</scope>
    <source>
        <strain evidence="19">S2_005_002_R2_34</strain>
    </source>
</reference>
<dbReference type="GO" id="GO:0015891">
    <property type="term" value="P:siderophore transport"/>
    <property type="evidence" value="ECO:0007669"/>
    <property type="project" value="InterPro"/>
</dbReference>
<dbReference type="Gene3D" id="2.170.130.10">
    <property type="entry name" value="TonB-dependent receptor, plug domain"/>
    <property type="match status" value="1"/>
</dbReference>
<keyword evidence="4 14" id="KW-1134">Transmembrane beta strand</keyword>
<comment type="similarity">
    <text evidence="2 14 15">Belongs to the TonB-dependent receptor family.</text>
</comment>
<keyword evidence="6 14" id="KW-0812">Transmembrane</keyword>
<evidence type="ECO:0000256" key="5">
    <source>
        <dbReference type="ARBA" id="ARBA00022496"/>
    </source>
</evidence>
<dbReference type="GO" id="GO:0015344">
    <property type="term" value="F:siderophore uptake transmembrane transporter activity"/>
    <property type="evidence" value="ECO:0007669"/>
    <property type="project" value="TreeGrafter"/>
</dbReference>
<keyword evidence="7 16" id="KW-0732">Signal</keyword>
<dbReference type="InterPro" id="IPR039426">
    <property type="entry name" value="TonB-dep_rcpt-like"/>
</dbReference>
<dbReference type="InterPro" id="IPR036942">
    <property type="entry name" value="Beta-barrel_TonB_sf"/>
</dbReference>
<dbReference type="EMBL" id="QFPW01000040">
    <property type="protein sequence ID" value="PZQ45756.1"/>
    <property type="molecule type" value="Genomic_DNA"/>
</dbReference>
<dbReference type="Proteomes" id="UP000249185">
    <property type="component" value="Unassembled WGS sequence"/>
</dbReference>
<keyword evidence="3 14" id="KW-0813">Transport</keyword>
<proteinExistence type="inferred from homology"/>
<keyword evidence="12" id="KW-0675">Receptor</keyword>
<dbReference type="InterPro" id="IPR012910">
    <property type="entry name" value="Plug_dom"/>
</dbReference>
<dbReference type="GO" id="GO:0009279">
    <property type="term" value="C:cell outer membrane"/>
    <property type="evidence" value="ECO:0007669"/>
    <property type="project" value="UniProtKB-SubCell"/>
</dbReference>
<feature type="domain" description="TonB-dependent receptor-like beta-barrel" evidence="17">
    <location>
        <begin position="240"/>
        <end position="672"/>
    </location>
</feature>
<evidence type="ECO:0000256" key="3">
    <source>
        <dbReference type="ARBA" id="ARBA00022448"/>
    </source>
</evidence>
<comment type="caution">
    <text evidence="19">The sequence shown here is derived from an EMBL/GenBank/DDBJ whole genome shotgun (WGS) entry which is preliminary data.</text>
</comment>
<dbReference type="InterPro" id="IPR000531">
    <property type="entry name" value="Beta-barrel_TonB"/>
</dbReference>
<dbReference type="PANTHER" id="PTHR32552">
    <property type="entry name" value="FERRICHROME IRON RECEPTOR-RELATED"/>
    <property type="match status" value="1"/>
</dbReference>
<evidence type="ECO:0000256" key="11">
    <source>
        <dbReference type="ARBA" id="ARBA00023136"/>
    </source>
</evidence>